<feature type="transmembrane region" description="Helical" evidence="6">
    <location>
        <begin position="122"/>
        <end position="140"/>
    </location>
</feature>
<keyword evidence="5 6" id="KW-0472">Membrane</keyword>
<evidence type="ECO:0000256" key="6">
    <source>
        <dbReference type="SAM" id="Phobius"/>
    </source>
</evidence>
<sequence>MGEEHSAAKGVFILSVAGMVAKFISVFYSPILVSILDVDGFGIYSRTTEIFLFIYAITCMGAQPAVAKVVSELSALGNEEGAKKALRISRKFYIILGGGLGILMMILAIPLCNLFGIPDTAYGVMALGPCVLITCILSAYRGYMQGKGHMTQIAISQVIEQLINVILSLLCAYILVQVSLAAGNAGAQVGTSVGALFAMLYLIYSLDKKYSKEEEEIESLTNVRKVSEKKILRKIIMYSIPITLSTGMQNFGGLVDMVNVNSRLIFAGFDRRMADTLYGQLGMYKTLLSVPLVVITSIGTTTLPSIARSMVLNERREVKRKIAYAFKMAFSIAIPAAVGLSMLSELVYATLYNRTDGHKLMMIGAFILILYTTTQIQAVIMQSINKLYFILGTFMAGIVTKIIVNYIFVGIPGINIYGVLIGNVFWHLIPAILNHKKLCKIMRMKLSIPKLVIKPVIASIVMAGVIYLLKLPLNYVFEIISLSRVTAAPITIIIIAIGGIVYLYLMIVMGGIRKSDIQTISPKLIRIMPRFMRRKLR</sequence>
<dbReference type="AlphaFoldDB" id="A0A174QH42"/>
<dbReference type="GO" id="GO:0005886">
    <property type="term" value="C:plasma membrane"/>
    <property type="evidence" value="ECO:0007669"/>
    <property type="project" value="UniProtKB-SubCell"/>
</dbReference>
<dbReference type="PIRSF" id="PIRSF038958">
    <property type="entry name" value="PG_synth_SpoVB"/>
    <property type="match status" value="1"/>
</dbReference>
<reference evidence="7 8" key="1">
    <citation type="submission" date="2016-06" db="EMBL/GenBank/DDBJ databases">
        <authorList>
            <person name="Kjaerup R.B."/>
            <person name="Dalgaard T.S."/>
            <person name="Juul-Madsen H.R."/>
        </authorList>
    </citation>
    <scope>NUCLEOTIDE SEQUENCE [LARGE SCALE GENOMIC DNA]</scope>
    <source>
        <strain evidence="7 8">373-A1</strain>
    </source>
</reference>
<feature type="transmembrane region" description="Helical" evidence="6">
    <location>
        <begin position="387"/>
        <end position="408"/>
    </location>
</feature>
<feature type="transmembrane region" description="Helical" evidence="6">
    <location>
        <begin position="235"/>
        <end position="255"/>
    </location>
</feature>
<dbReference type="PANTHER" id="PTHR30250">
    <property type="entry name" value="PST FAMILY PREDICTED COLANIC ACID TRANSPORTER"/>
    <property type="match status" value="1"/>
</dbReference>
<gene>
    <name evidence="7" type="ORF">CP373A1_09395</name>
</gene>
<comment type="caution">
    <text evidence="7">The sequence shown here is derived from an EMBL/GenBank/DDBJ whole genome shotgun (WGS) entry which is preliminary data.</text>
</comment>
<feature type="transmembrane region" description="Helical" evidence="6">
    <location>
        <begin position="50"/>
        <end position="71"/>
    </location>
</feature>
<keyword evidence="3 6" id="KW-0812">Transmembrane</keyword>
<dbReference type="InterPro" id="IPR050833">
    <property type="entry name" value="Poly_Biosynth_Transport"/>
</dbReference>
<accession>A0A174QH42</accession>
<proteinExistence type="predicted"/>
<dbReference type="GeneID" id="42774638"/>
<feature type="transmembrane region" description="Helical" evidence="6">
    <location>
        <begin position="287"/>
        <end position="307"/>
    </location>
</feature>
<protein>
    <submittedName>
        <fullName evidence="7">Polysaccharide biosynthesis protein</fullName>
    </submittedName>
</protein>
<evidence type="ECO:0000256" key="4">
    <source>
        <dbReference type="ARBA" id="ARBA00022989"/>
    </source>
</evidence>
<dbReference type="Pfam" id="PF01943">
    <property type="entry name" value="Polysacc_synt"/>
    <property type="match status" value="1"/>
</dbReference>
<evidence type="ECO:0000256" key="3">
    <source>
        <dbReference type="ARBA" id="ARBA00022692"/>
    </source>
</evidence>
<keyword evidence="4 6" id="KW-1133">Transmembrane helix</keyword>
<feature type="transmembrane region" description="Helical" evidence="6">
    <location>
        <begin position="453"/>
        <end position="473"/>
    </location>
</feature>
<organism evidence="7 8">
    <name type="scientific">Clostridium paraputrificum</name>
    <dbReference type="NCBI Taxonomy" id="29363"/>
    <lineage>
        <taxon>Bacteria</taxon>
        <taxon>Bacillati</taxon>
        <taxon>Bacillota</taxon>
        <taxon>Clostridia</taxon>
        <taxon>Eubacteriales</taxon>
        <taxon>Clostridiaceae</taxon>
        <taxon>Clostridium</taxon>
    </lineage>
</organism>
<evidence type="ECO:0000313" key="8">
    <source>
        <dbReference type="Proteomes" id="UP000092714"/>
    </source>
</evidence>
<feature type="transmembrane region" description="Helical" evidence="6">
    <location>
        <begin position="485"/>
        <end position="505"/>
    </location>
</feature>
<dbReference type="RefSeq" id="WP_027096799.1">
    <property type="nucleotide sequence ID" value="NZ_CABHIH010000002.1"/>
</dbReference>
<dbReference type="CDD" id="cd13124">
    <property type="entry name" value="MATE_SpoVB_like"/>
    <property type="match status" value="1"/>
</dbReference>
<dbReference type="eggNOG" id="COG2244">
    <property type="taxonomic scope" value="Bacteria"/>
</dbReference>
<evidence type="ECO:0000256" key="5">
    <source>
        <dbReference type="ARBA" id="ARBA00023136"/>
    </source>
</evidence>
<keyword evidence="8" id="KW-1185">Reference proteome</keyword>
<dbReference type="InterPro" id="IPR002797">
    <property type="entry name" value="Polysacc_synth"/>
</dbReference>
<feature type="transmembrane region" description="Helical" evidence="6">
    <location>
        <begin position="12"/>
        <end position="30"/>
    </location>
</feature>
<dbReference type="InterPro" id="IPR024923">
    <property type="entry name" value="PG_synth_SpoVB"/>
</dbReference>
<feature type="transmembrane region" description="Helical" evidence="6">
    <location>
        <begin position="414"/>
        <end position="433"/>
    </location>
</feature>
<name>A0A174QH42_9CLOT</name>
<feature type="transmembrane region" description="Helical" evidence="6">
    <location>
        <begin position="360"/>
        <end position="380"/>
    </location>
</feature>
<feature type="transmembrane region" description="Helical" evidence="6">
    <location>
        <begin position="186"/>
        <end position="204"/>
    </location>
</feature>
<dbReference type="PANTHER" id="PTHR30250:SF21">
    <property type="entry name" value="LIPID II FLIPPASE MURJ"/>
    <property type="match status" value="1"/>
</dbReference>
<dbReference type="OrthoDB" id="9775950at2"/>
<dbReference type="Proteomes" id="UP000092714">
    <property type="component" value="Unassembled WGS sequence"/>
</dbReference>
<keyword evidence="2" id="KW-1003">Cell membrane</keyword>
<comment type="subcellular location">
    <subcellularLocation>
        <location evidence="1">Cell membrane</location>
        <topology evidence="1">Multi-pass membrane protein</topology>
    </subcellularLocation>
</comment>
<feature type="transmembrane region" description="Helical" evidence="6">
    <location>
        <begin position="92"/>
        <end position="116"/>
    </location>
</feature>
<evidence type="ECO:0000256" key="1">
    <source>
        <dbReference type="ARBA" id="ARBA00004651"/>
    </source>
</evidence>
<feature type="transmembrane region" description="Helical" evidence="6">
    <location>
        <begin position="161"/>
        <end position="180"/>
    </location>
</feature>
<evidence type="ECO:0000313" key="7">
    <source>
        <dbReference type="EMBL" id="OBY10711.1"/>
    </source>
</evidence>
<dbReference type="EMBL" id="MAPZ01000019">
    <property type="protein sequence ID" value="OBY10711.1"/>
    <property type="molecule type" value="Genomic_DNA"/>
</dbReference>
<evidence type="ECO:0000256" key="2">
    <source>
        <dbReference type="ARBA" id="ARBA00022475"/>
    </source>
</evidence>
<feature type="transmembrane region" description="Helical" evidence="6">
    <location>
        <begin position="328"/>
        <end position="348"/>
    </location>
</feature>